<dbReference type="EMBL" id="QPFP01000008">
    <property type="protein sequence ID" value="TEB35118.1"/>
    <property type="molecule type" value="Genomic_DNA"/>
</dbReference>
<dbReference type="OrthoDB" id="5577209at2759"/>
<accession>A0A4Y7TMH9</accession>
<evidence type="ECO:0000313" key="2">
    <source>
        <dbReference type="EMBL" id="TEB35118.1"/>
    </source>
</evidence>
<dbReference type="AlphaFoldDB" id="A0A4Y7TMH9"/>
<dbReference type="Proteomes" id="UP000298030">
    <property type="component" value="Unassembled WGS sequence"/>
</dbReference>
<keyword evidence="3" id="KW-1185">Reference proteome</keyword>
<evidence type="ECO:0000313" key="3">
    <source>
        <dbReference type="Proteomes" id="UP000298030"/>
    </source>
</evidence>
<reference evidence="2 3" key="1">
    <citation type="journal article" date="2019" name="Nat. Ecol. Evol.">
        <title>Megaphylogeny resolves global patterns of mushroom evolution.</title>
        <authorList>
            <person name="Varga T."/>
            <person name="Krizsan K."/>
            <person name="Foldi C."/>
            <person name="Dima B."/>
            <person name="Sanchez-Garcia M."/>
            <person name="Sanchez-Ramirez S."/>
            <person name="Szollosi G.J."/>
            <person name="Szarkandi J.G."/>
            <person name="Papp V."/>
            <person name="Albert L."/>
            <person name="Andreopoulos W."/>
            <person name="Angelini C."/>
            <person name="Antonin V."/>
            <person name="Barry K.W."/>
            <person name="Bougher N.L."/>
            <person name="Buchanan P."/>
            <person name="Buyck B."/>
            <person name="Bense V."/>
            <person name="Catcheside P."/>
            <person name="Chovatia M."/>
            <person name="Cooper J."/>
            <person name="Damon W."/>
            <person name="Desjardin D."/>
            <person name="Finy P."/>
            <person name="Geml J."/>
            <person name="Haridas S."/>
            <person name="Hughes K."/>
            <person name="Justo A."/>
            <person name="Karasinski D."/>
            <person name="Kautmanova I."/>
            <person name="Kiss B."/>
            <person name="Kocsube S."/>
            <person name="Kotiranta H."/>
            <person name="LaButti K.M."/>
            <person name="Lechner B.E."/>
            <person name="Liimatainen K."/>
            <person name="Lipzen A."/>
            <person name="Lukacs Z."/>
            <person name="Mihaltcheva S."/>
            <person name="Morgado L.N."/>
            <person name="Niskanen T."/>
            <person name="Noordeloos M.E."/>
            <person name="Ohm R.A."/>
            <person name="Ortiz-Santana B."/>
            <person name="Ovrebo C."/>
            <person name="Racz N."/>
            <person name="Riley R."/>
            <person name="Savchenko A."/>
            <person name="Shiryaev A."/>
            <person name="Soop K."/>
            <person name="Spirin V."/>
            <person name="Szebenyi C."/>
            <person name="Tomsovsky M."/>
            <person name="Tulloss R.E."/>
            <person name="Uehling J."/>
            <person name="Grigoriev I.V."/>
            <person name="Vagvolgyi C."/>
            <person name="Papp T."/>
            <person name="Martin F.M."/>
            <person name="Miettinen O."/>
            <person name="Hibbett D.S."/>
            <person name="Nagy L.G."/>
        </authorList>
    </citation>
    <scope>NUCLEOTIDE SEQUENCE [LARGE SCALE GENOMIC DNA]</scope>
    <source>
        <strain evidence="2 3">FP101781</strain>
    </source>
</reference>
<comment type="caution">
    <text evidence="2">The sequence shown here is derived from an EMBL/GenBank/DDBJ whole genome shotgun (WGS) entry which is preliminary data.</text>
</comment>
<evidence type="ECO:0000256" key="1">
    <source>
        <dbReference type="SAM" id="MobiDB-lite"/>
    </source>
</evidence>
<proteinExistence type="predicted"/>
<gene>
    <name evidence="2" type="ORF">FA13DRAFT_1728917</name>
</gene>
<organism evidence="2 3">
    <name type="scientific">Coprinellus micaceus</name>
    <name type="common">Glistening ink-cap mushroom</name>
    <name type="synonym">Coprinus micaceus</name>
    <dbReference type="NCBI Taxonomy" id="71717"/>
    <lineage>
        <taxon>Eukaryota</taxon>
        <taxon>Fungi</taxon>
        <taxon>Dikarya</taxon>
        <taxon>Basidiomycota</taxon>
        <taxon>Agaricomycotina</taxon>
        <taxon>Agaricomycetes</taxon>
        <taxon>Agaricomycetidae</taxon>
        <taxon>Agaricales</taxon>
        <taxon>Agaricineae</taxon>
        <taxon>Psathyrellaceae</taxon>
        <taxon>Coprinellus</taxon>
    </lineage>
</organism>
<name>A0A4Y7TMH9_COPMI</name>
<sequence>MTPLYGRGKALRRSLFVPASRIHPCTKVVFRLRRTTYSEPKPRILRMGGSRAQASGSPLR</sequence>
<feature type="region of interest" description="Disordered" evidence="1">
    <location>
        <begin position="41"/>
        <end position="60"/>
    </location>
</feature>
<protein>
    <submittedName>
        <fullName evidence="2">Uncharacterized protein</fullName>
    </submittedName>
</protein>